<evidence type="ECO:0000313" key="2">
    <source>
        <dbReference type="EMBL" id="KAB8294301.1"/>
    </source>
</evidence>
<accession>A0A5N6JYT6</accession>
<organism evidence="2 3">
    <name type="scientific">Monilinia laxa</name>
    <name type="common">Brown rot fungus</name>
    <name type="synonym">Sclerotinia laxa</name>
    <dbReference type="NCBI Taxonomy" id="61186"/>
    <lineage>
        <taxon>Eukaryota</taxon>
        <taxon>Fungi</taxon>
        <taxon>Dikarya</taxon>
        <taxon>Ascomycota</taxon>
        <taxon>Pezizomycotina</taxon>
        <taxon>Leotiomycetes</taxon>
        <taxon>Helotiales</taxon>
        <taxon>Sclerotiniaceae</taxon>
        <taxon>Monilinia</taxon>
    </lineage>
</organism>
<proteinExistence type="predicted"/>
<reference evidence="2 3" key="1">
    <citation type="submission" date="2019-06" db="EMBL/GenBank/DDBJ databases">
        <title>Genome Sequence of the Brown Rot Fungal Pathogen Monilinia laxa.</title>
        <authorList>
            <person name="De Miccolis Angelini R.M."/>
            <person name="Landi L."/>
            <person name="Abate D."/>
            <person name="Pollastro S."/>
            <person name="Romanazzi G."/>
            <person name="Faretra F."/>
        </authorList>
    </citation>
    <scope>NUCLEOTIDE SEQUENCE [LARGE SCALE GENOMIC DNA]</scope>
    <source>
        <strain evidence="2 3">Mlax316</strain>
    </source>
</reference>
<name>A0A5N6JYT6_MONLA</name>
<dbReference type="EMBL" id="VIGI01000011">
    <property type="protein sequence ID" value="KAB8294301.1"/>
    <property type="molecule type" value="Genomic_DNA"/>
</dbReference>
<sequence>MKTQPFFELIKMKLQTRIQLQCSNKRFLDCSIQFTSSITPTSQSEPSDSLGLGQLFSGHDSAARRRTKPIYQPEKSDHLQKQPI</sequence>
<comment type="caution">
    <text evidence="2">The sequence shown here is derived from an EMBL/GenBank/DDBJ whole genome shotgun (WGS) entry which is preliminary data.</text>
</comment>
<dbReference type="Proteomes" id="UP000326757">
    <property type="component" value="Unassembled WGS sequence"/>
</dbReference>
<dbReference type="AlphaFoldDB" id="A0A5N6JYT6"/>
<evidence type="ECO:0000256" key="1">
    <source>
        <dbReference type="SAM" id="MobiDB-lite"/>
    </source>
</evidence>
<feature type="region of interest" description="Disordered" evidence="1">
    <location>
        <begin position="38"/>
        <end position="84"/>
    </location>
</feature>
<feature type="compositionally biased region" description="Polar residues" evidence="1">
    <location>
        <begin position="38"/>
        <end position="47"/>
    </location>
</feature>
<gene>
    <name evidence="2" type="ORF">EYC80_009722</name>
</gene>
<keyword evidence="3" id="KW-1185">Reference proteome</keyword>
<evidence type="ECO:0000313" key="3">
    <source>
        <dbReference type="Proteomes" id="UP000326757"/>
    </source>
</evidence>
<protein>
    <submittedName>
        <fullName evidence="2">Uncharacterized protein</fullName>
    </submittedName>
</protein>
<feature type="compositionally biased region" description="Basic and acidic residues" evidence="1">
    <location>
        <begin position="74"/>
        <end position="84"/>
    </location>
</feature>